<dbReference type="EMBL" id="CM001219">
    <property type="protein sequence ID" value="AES70101.2"/>
    <property type="molecule type" value="Genomic_DNA"/>
</dbReference>
<evidence type="ECO:0000313" key="4">
    <source>
        <dbReference type="EnsemblPlants" id="AES70101"/>
    </source>
</evidence>
<dbReference type="Proteomes" id="UP000002051">
    <property type="component" value="Chromosome 3"/>
</dbReference>
<name>G7IXX3_MEDTR</name>
<dbReference type="Proteomes" id="UP000265566">
    <property type="component" value="Chromosome 3"/>
</dbReference>
<reference evidence="3" key="5">
    <citation type="journal article" date="2018" name="Nat. Plants">
        <title>Whole-genome landscape of Medicago truncatula symbiotic genes.</title>
        <authorList>
            <person name="Pecrix Y."/>
            <person name="Gamas P."/>
            <person name="Carrere S."/>
        </authorList>
    </citation>
    <scope>NUCLEOTIDE SEQUENCE</scope>
    <source>
        <tissue evidence="3">Leaves</tissue>
    </source>
</reference>
<reference evidence="2 5" key="1">
    <citation type="journal article" date="2011" name="Nature">
        <title>The Medicago genome provides insight into the evolution of rhizobial symbioses.</title>
        <authorList>
            <person name="Young N.D."/>
            <person name="Debelle F."/>
            <person name="Oldroyd G.E."/>
            <person name="Geurts R."/>
            <person name="Cannon S.B."/>
            <person name="Udvardi M.K."/>
            <person name="Benedito V.A."/>
            <person name="Mayer K.F."/>
            <person name="Gouzy J."/>
            <person name="Schoof H."/>
            <person name="Van de Peer Y."/>
            <person name="Proost S."/>
            <person name="Cook D.R."/>
            <person name="Meyers B.C."/>
            <person name="Spannagl M."/>
            <person name="Cheung F."/>
            <person name="De Mita S."/>
            <person name="Krishnakumar V."/>
            <person name="Gundlach H."/>
            <person name="Zhou S."/>
            <person name="Mudge J."/>
            <person name="Bharti A.K."/>
            <person name="Murray J.D."/>
            <person name="Naoumkina M.A."/>
            <person name="Rosen B."/>
            <person name="Silverstein K.A."/>
            <person name="Tang H."/>
            <person name="Rombauts S."/>
            <person name="Zhao P.X."/>
            <person name="Zhou P."/>
            <person name="Barbe V."/>
            <person name="Bardou P."/>
            <person name="Bechner M."/>
            <person name="Bellec A."/>
            <person name="Berger A."/>
            <person name="Berges H."/>
            <person name="Bidwell S."/>
            <person name="Bisseling T."/>
            <person name="Choisne N."/>
            <person name="Couloux A."/>
            <person name="Denny R."/>
            <person name="Deshpande S."/>
            <person name="Dai X."/>
            <person name="Doyle J.J."/>
            <person name="Dudez A.M."/>
            <person name="Farmer A.D."/>
            <person name="Fouteau S."/>
            <person name="Franken C."/>
            <person name="Gibelin C."/>
            <person name="Gish J."/>
            <person name="Goldstein S."/>
            <person name="Gonzalez A.J."/>
            <person name="Green P.J."/>
            <person name="Hallab A."/>
            <person name="Hartog M."/>
            <person name="Hua A."/>
            <person name="Humphray S.J."/>
            <person name="Jeong D.H."/>
            <person name="Jing Y."/>
            <person name="Jocker A."/>
            <person name="Kenton S.M."/>
            <person name="Kim D.J."/>
            <person name="Klee K."/>
            <person name="Lai H."/>
            <person name="Lang C."/>
            <person name="Lin S."/>
            <person name="Macmil S.L."/>
            <person name="Magdelenat G."/>
            <person name="Matthews L."/>
            <person name="McCorrison J."/>
            <person name="Monaghan E.L."/>
            <person name="Mun J.H."/>
            <person name="Najar F.Z."/>
            <person name="Nicholson C."/>
            <person name="Noirot C."/>
            <person name="O'Bleness M."/>
            <person name="Paule C.R."/>
            <person name="Poulain J."/>
            <person name="Prion F."/>
            <person name="Qin B."/>
            <person name="Qu C."/>
            <person name="Retzel E.F."/>
            <person name="Riddle C."/>
            <person name="Sallet E."/>
            <person name="Samain S."/>
            <person name="Samson N."/>
            <person name="Sanders I."/>
            <person name="Saurat O."/>
            <person name="Scarpelli C."/>
            <person name="Schiex T."/>
            <person name="Segurens B."/>
            <person name="Severin A.J."/>
            <person name="Sherrier D.J."/>
            <person name="Shi R."/>
            <person name="Sims S."/>
            <person name="Singer S.R."/>
            <person name="Sinharoy S."/>
            <person name="Sterck L."/>
            <person name="Viollet A."/>
            <person name="Wang B.B."/>
            <person name="Wang K."/>
            <person name="Wang M."/>
            <person name="Wang X."/>
            <person name="Warfsmann J."/>
            <person name="Weissenbach J."/>
            <person name="White D.D."/>
            <person name="White J.D."/>
            <person name="Wiley G.B."/>
            <person name="Wincker P."/>
            <person name="Xing Y."/>
            <person name="Yang L."/>
            <person name="Yao Z."/>
            <person name="Ying F."/>
            <person name="Zhai J."/>
            <person name="Zhou L."/>
            <person name="Zuber A."/>
            <person name="Denarie J."/>
            <person name="Dixon R.A."/>
            <person name="May G.D."/>
            <person name="Schwartz D.C."/>
            <person name="Rogers J."/>
            <person name="Quetier F."/>
            <person name="Town C.D."/>
            <person name="Roe B.A."/>
        </authorList>
    </citation>
    <scope>NUCLEOTIDE SEQUENCE [LARGE SCALE GENOMIC DNA]</scope>
    <source>
        <strain evidence="2">A17</strain>
        <strain evidence="4 5">cv. Jemalong A17</strain>
    </source>
</reference>
<dbReference type="Pfam" id="PF03478">
    <property type="entry name" value="Beta-prop_KIB1-4"/>
    <property type="match status" value="1"/>
</dbReference>
<dbReference type="GO" id="GO:0016567">
    <property type="term" value="P:protein ubiquitination"/>
    <property type="evidence" value="ECO:0000318"/>
    <property type="project" value="GO_Central"/>
</dbReference>
<evidence type="ECO:0000313" key="2">
    <source>
        <dbReference type="EMBL" id="AES70101.2"/>
    </source>
</evidence>
<dbReference type="SMART" id="SM00256">
    <property type="entry name" value="FBOX"/>
    <property type="match status" value="1"/>
</dbReference>
<keyword evidence="5" id="KW-1185">Reference proteome</keyword>
<accession>G7IXX3</accession>
<evidence type="ECO:0000259" key="1">
    <source>
        <dbReference type="SMART" id="SM00256"/>
    </source>
</evidence>
<reference evidence="4" key="3">
    <citation type="submission" date="2015-04" db="UniProtKB">
        <authorList>
            <consortium name="EnsemblPlants"/>
        </authorList>
    </citation>
    <scope>IDENTIFICATION</scope>
    <source>
        <strain evidence="4">cv. Jemalong A17</strain>
    </source>
</reference>
<dbReference type="PANTHER" id="PTHR47123:SF15">
    <property type="entry name" value="F-BOX PROTEIN SKIP23"/>
    <property type="match status" value="1"/>
</dbReference>
<organism evidence="2 5">
    <name type="scientific">Medicago truncatula</name>
    <name type="common">Barrel medic</name>
    <name type="synonym">Medicago tribuloides</name>
    <dbReference type="NCBI Taxonomy" id="3880"/>
    <lineage>
        <taxon>Eukaryota</taxon>
        <taxon>Viridiplantae</taxon>
        <taxon>Streptophyta</taxon>
        <taxon>Embryophyta</taxon>
        <taxon>Tracheophyta</taxon>
        <taxon>Spermatophyta</taxon>
        <taxon>Magnoliopsida</taxon>
        <taxon>eudicotyledons</taxon>
        <taxon>Gunneridae</taxon>
        <taxon>Pentapetalae</taxon>
        <taxon>rosids</taxon>
        <taxon>fabids</taxon>
        <taxon>Fabales</taxon>
        <taxon>Fabaceae</taxon>
        <taxon>Papilionoideae</taxon>
        <taxon>50 kb inversion clade</taxon>
        <taxon>NPAAA clade</taxon>
        <taxon>Hologalegina</taxon>
        <taxon>IRL clade</taxon>
        <taxon>Trifolieae</taxon>
        <taxon>Medicago</taxon>
    </lineage>
</organism>
<dbReference type="EnsemblPlants" id="AES70101">
    <property type="protein sequence ID" value="AES70101"/>
    <property type="gene ID" value="MTR_3g047980"/>
</dbReference>
<dbReference type="InterPro" id="IPR005174">
    <property type="entry name" value="KIB1-4_b-propeller"/>
</dbReference>
<dbReference type="HOGENOM" id="CLU_019286_1_0_1"/>
<proteinExistence type="predicted"/>
<dbReference type="Gene3D" id="1.20.1280.50">
    <property type="match status" value="1"/>
</dbReference>
<dbReference type="Gramene" id="rna14975">
    <property type="protein sequence ID" value="RHN66864.1"/>
    <property type="gene ID" value="gene14975"/>
</dbReference>
<reference evidence="6" key="4">
    <citation type="journal article" date="2018" name="Nat. Plants">
        <title>Whole-genome landscape of Medicago truncatula symbiotic genes.</title>
        <authorList>
            <person name="Pecrix Y."/>
            <person name="Staton S.E."/>
            <person name="Sallet E."/>
            <person name="Lelandais-Briere C."/>
            <person name="Moreau S."/>
            <person name="Carrere S."/>
            <person name="Blein T."/>
            <person name="Jardinaud M.F."/>
            <person name="Latrasse D."/>
            <person name="Zouine M."/>
            <person name="Zahm M."/>
            <person name="Kreplak J."/>
            <person name="Mayjonade B."/>
            <person name="Satge C."/>
            <person name="Perez M."/>
            <person name="Cauet S."/>
            <person name="Marande W."/>
            <person name="Chantry-Darmon C."/>
            <person name="Lopez-Roques C."/>
            <person name="Bouchez O."/>
            <person name="Berard A."/>
            <person name="Debelle F."/>
            <person name="Munos S."/>
            <person name="Bendahmane A."/>
            <person name="Berges H."/>
            <person name="Niebel A."/>
            <person name="Buitink J."/>
            <person name="Frugier F."/>
            <person name="Benhamed M."/>
            <person name="Crespi M."/>
            <person name="Gouzy J."/>
            <person name="Gamas P."/>
        </authorList>
    </citation>
    <scope>NUCLEOTIDE SEQUENCE [LARGE SCALE GENOMIC DNA]</scope>
    <source>
        <strain evidence="6">cv. Jemalong A17</strain>
    </source>
</reference>
<accession>A0A0C3VFF7</accession>
<reference evidence="2 5" key="2">
    <citation type="journal article" date="2014" name="BMC Genomics">
        <title>An improved genome release (version Mt4.0) for the model legume Medicago truncatula.</title>
        <authorList>
            <person name="Tang H."/>
            <person name="Krishnakumar V."/>
            <person name="Bidwell S."/>
            <person name="Rosen B."/>
            <person name="Chan A."/>
            <person name="Zhou S."/>
            <person name="Gentzbittel L."/>
            <person name="Childs K.L."/>
            <person name="Yandell M."/>
            <person name="Gundlach H."/>
            <person name="Mayer K.F."/>
            <person name="Schwartz D.C."/>
            <person name="Town C.D."/>
        </authorList>
    </citation>
    <scope>GENOME REANNOTATION</scope>
    <source>
        <strain evidence="4 5">cv. Jemalong A17</strain>
    </source>
</reference>
<evidence type="ECO:0000313" key="6">
    <source>
        <dbReference type="Proteomes" id="UP000265566"/>
    </source>
</evidence>
<dbReference type="KEGG" id="mtr:11430198"/>
<dbReference type="InterPro" id="IPR001810">
    <property type="entry name" value="F-box_dom"/>
</dbReference>
<feature type="domain" description="F-box" evidence="1">
    <location>
        <begin position="34"/>
        <end position="74"/>
    </location>
</feature>
<evidence type="ECO:0000313" key="3">
    <source>
        <dbReference type="EMBL" id="RHN66864.1"/>
    </source>
</evidence>
<dbReference type="EMBL" id="PSQE01000003">
    <property type="protein sequence ID" value="RHN66864.1"/>
    <property type="molecule type" value="Genomic_DNA"/>
</dbReference>
<protein>
    <submittedName>
        <fullName evidence="2">F-box SKIP23-like protein, putative</fullName>
    </submittedName>
    <submittedName>
        <fullName evidence="3">Putative F-box domain-containing protein</fullName>
    </submittedName>
</protein>
<dbReference type="PaxDb" id="3880-AES70101"/>
<sequence length="370" mass="42075">MVRLVSNSFIQVLVSILDKLKIKKKAKKPDWSQLAKELLQLISERLDSELYRLRFRSVCSSWRSSSSPNYHQNHLPLKLPEFSNIENNYLIKHNMFLIKSPTNSIPWLIRVGPKLNGKTHLWDPRDIYYTLPFYLQIHLNLALDLNKLSIIDLGHVFYIHDSGPGSYVYPRKVIGVGEQPLAIVTCEYSGELIIFRCGDDHWTNMPDVPNVEKSHGDICNFKGRPCVIDRTGRTMMIESDLTVHLAAEPCFGGDTKFLVESKCRLLHVDRYESDGSSGNVRIDVFGLDEKEKNWVKLPNLGEGCSFSASASDLGVANGNCVIFCAGDMSVFHLDQGRISPLSDYPDYVNLFLWPPPKWISDAIKKYVILQ</sequence>
<dbReference type="AlphaFoldDB" id="G7IXX3"/>
<dbReference type="OrthoDB" id="642536at2759"/>
<evidence type="ECO:0000313" key="5">
    <source>
        <dbReference type="Proteomes" id="UP000002051"/>
    </source>
</evidence>
<dbReference type="InterPro" id="IPR051304">
    <property type="entry name" value="SCF_F-box_domain"/>
</dbReference>
<dbReference type="eggNOG" id="ENOG502QW71">
    <property type="taxonomic scope" value="Eukaryota"/>
</dbReference>
<gene>
    <name evidence="4" type="primary">11430198</name>
    <name evidence="2" type="ordered locus">MTR_3g047980</name>
    <name evidence="3" type="ORF">MtrunA17_Chr3g0096401</name>
</gene>
<dbReference type="PANTHER" id="PTHR47123">
    <property type="entry name" value="F-BOX PROTEIN SKIP23"/>
    <property type="match status" value="1"/>
</dbReference>